<name>A0A1G8I8L6_9NOCA</name>
<proteinExistence type="predicted"/>
<dbReference type="Proteomes" id="UP000183263">
    <property type="component" value="Unassembled WGS sequence"/>
</dbReference>
<evidence type="ECO:0000313" key="1">
    <source>
        <dbReference type="EMBL" id="SDI15325.1"/>
    </source>
</evidence>
<dbReference type="OrthoDB" id="3576198at2"/>
<evidence type="ECO:0000313" key="2">
    <source>
        <dbReference type="Proteomes" id="UP000183263"/>
    </source>
</evidence>
<dbReference type="EMBL" id="FNDN01000005">
    <property type="protein sequence ID" value="SDI15325.1"/>
    <property type="molecule type" value="Genomic_DNA"/>
</dbReference>
<dbReference type="AlphaFoldDB" id="A0A1G8I8L6"/>
<dbReference type="InterPro" id="IPR032710">
    <property type="entry name" value="NTF2-like_dom_sf"/>
</dbReference>
<protein>
    <submittedName>
        <fullName evidence="1">SnoaL-like domain-containing protein</fullName>
    </submittedName>
</protein>
<organism evidence="1 2">
    <name type="scientific">Rhodococcus triatomae</name>
    <dbReference type="NCBI Taxonomy" id="300028"/>
    <lineage>
        <taxon>Bacteria</taxon>
        <taxon>Bacillati</taxon>
        <taxon>Actinomycetota</taxon>
        <taxon>Actinomycetes</taxon>
        <taxon>Mycobacteriales</taxon>
        <taxon>Nocardiaceae</taxon>
        <taxon>Rhodococcus</taxon>
    </lineage>
</organism>
<reference evidence="1 2" key="1">
    <citation type="submission" date="2016-10" db="EMBL/GenBank/DDBJ databases">
        <authorList>
            <person name="de Groot N.N."/>
        </authorList>
    </citation>
    <scope>NUCLEOTIDE SEQUENCE [LARGE SCALE GENOMIC DNA]</scope>
    <source>
        <strain evidence="1 2">DSM 44892</strain>
    </source>
</reference>
<dbReference type="Gene3D" id="3.10.450.50">
    <property type="match status" value="1"/>
</dbReference>
<dbReference type="RefSeq" id="WP_072737381.1">
    <property type="nucleotide sequence ID" value="NZ_CP048813.1"/>
</dbReference>
<sequence length="125" mass="13105">MSISEIATVLAWKDALADNDVDTLLNLSSTDIEVGGADGASQGLDVLREWATGAGLTLSVGRMFEHEGIVVAEVTETWGTDQDGPTPGAAAFRVVDDQVTSIFRHPDLPAAFAATGLTEKDLFEG</sequence>
<accession>A0A1G8I8L6</accession>
<dbReference type="SUPFAM" id="SSF54427">
    <property type="entry name" value="NTF2-like"/>
    <property type="match status" value="1"/>
</dbReference>
<gene>
    <name evidence="1" type="ORF">SAMN05444695_105199</name>
</gene>
<keyword evidence="2" id="KW-1185">Reference proteome</keyword>